<dbReference type="RefSeq" id="WP_345032244.1">
    <property type="nucleotide sequence ID" value="NZ_BAABEY010000036.1"/>
</dbReference>
<dbReference type="Proteomes" id="UP001501508">
    <property type="component" value="Unassembled WGS sequence"/>
</dbReference>
<reference evidence="2" key="1">
    <citation type="journal article" date="2019" name="Int. J. Syst. Evol. Microbiol.">
        <title>The Global Catalogue of Microorganisms (GCM) 10K type strain sequencing project: providing services to taxonomists for standard genome sequencing and annotation.</title>
        <authorList>
            <consortium name="The Broad Institute Genomics Platform"/>
            <consortium name="The Broad Institute Genome Sequencing Center for Infectious Disease"/>
            <person name="Wu L."/>
            <person name="Ma J."/>
        </authorList>
    </citation>
    <scope>NUCLEOTIDE SEQUENCE [LARGE SCALE GENOMIC DNA]</scope>
    <source>
        <strain evidence="2">JCM 31920</strain>
    </source>
</reference>
<name>A0ABP8MAW3_9BACT</name>
<keyword evidence="2" id="KW-1185">Reference proteome</keyword>
<evidence type="ECO:0000313" key="1">
    <source>
        <dbReference type="EMBL" id="GAA4446077.1"/>
    </source>
</evidence>
<gene>
    <name evidence="1" type="ORF">GCM10023091_38590</name>
</gene>
<sequence length="783" mass="87791">MMSNKKNPGLSRRSFLGSAALVSSGLLWGGKSFAAGALTARNLKLPVSFPHFPSRLHAFVWRNWNLVPTTKLAQVTGATEQQILGLGKSMGLASPTPVTAEQWSRSYITIIRRNWHLLPKSQLKDLLGWSEEHLEFTLQEDDFLYIKLGSIKPDCDPVKWETLSGEPAKKELWINKIIKEEFPASAAGKKEPLFQFVKDLSSPPKEKVQPLQSGFAPRYGYGYFTLFGDPLLDAEIDPYPDGYLERMAASGLDGTWMHIVLSKLTPFPWDPALSKDWEKRLENLRKLVEKSKKHGIGIYLYLNEPRYQPLAFYEKYPQFKGVTRGKYAALCTSVPEVQDYLVDSIARIVSVVPDLAGFFSITASENPTNCWSHFEGAKCPRCSVKGPEKVIAELNTLYDKGIKKGVEMYKSNGHAGYTGRGPRLIAWDWGWKDGWADGIVPGLPKEASLMSVSEWDLPIRRGGIDGKVGEYSISAVGPGPRAKRHWEVARKNGLRIIAKIQAGTTWECGGVPYVPALENVAQHAVNLRGEKVSGLMTGWTLGGYPGSPNLEVVSVVGSDADISVKEAMTKVALRRYGAAAHDMVDAWYGFSKAYREFPYHIGVVYNAPVHSGPANLLWEKPTGYNSTMVGIGYDDLAHWRAIYPEEIFINQLYKVADGFEESLKVLRTKVKGKSLKAHEKYELEREMRIAETVGVLYRSVANQSDFIRHRDRLQTGEDKASVKARLKELLNDEIKLARRLFALQSADSRIGFEASNHYFYVPDDLKEKVLNCRHLLEFWLPTV</sequence>
<dbReference type="EMBL" id="BAABEY010000036">
    <property type="protein sequence ID" value="GAA4446077.1"/>
    <property type="molecule type" value="Genomic_DNA"/>
</dbReference>
<protein>
    <submittedName>
        <fullName evidence="1">Uncharacterized protein</fullName>
    </submittedName>
</protein>
<dbReference type="InterPro" id="IPR006311">
    <property type="entry name" value="TAT_signal"/>
</dbReference>
<proteinExistence type="predicted"/>
<dbReference type="PROSITE" id="PS51318">
    <property type="entry name" value="TAT"/>
    <property type="match status" value="1"/>
</dbReference>
<organism evidence="1 2">
    <name type="scientific">Ravibacter arvi</name>
    <dbReference type="NCBI Taxonomy" id="2051041"/>
    <lineage>
        <taxon>Bacteria</taxon>
        <taxon>Pseudomonadati</taxon>
        <taxon>Bacteroidota</taxon>
        <taxon>Cytophagia</taxon>
        <taxon>Cytophagales</taxon>
        <taxon>Spirosomataceae</taxon>
        <taxon>Ravibacter</taxon>
    </lineage>
</organism>
<accession>A0ABP8MAW3</accession>
<comment type="caution">
    <text evidence="1">The sequence shown here is derived from an EMBL/GenBank/DDBJ whole genome shotgun (WGS) entry which is preliminary data.</text>
</comment>
<evidence type="ECO:0000313" key="2">
    <source>
        <dbReference type="Proteomes" id="UP001501508"/>
    </source>
</evidence>